<evidence type="ECO:0000256" key="9">
    <source>
        <dbReference type="SAM" id="Phobius"/>
    </source>
</evidence>
<dbReference type="AlphaFoldDB" id="A0A4P9VUN3"/>
<evidence type="ECO:0000313" key="12">
    <source>
        <dbReference type="Proteomes" id="UP000257039"/>
    </source>
</evidence>
<dbReference type="GO" id="GO:0005886">
    <property type="term" value="C:plasma membrane"/>
    <property type="evidence" value="ECO:0007669"/>
    <property type="project" value="UniProtKB-SubCell"/>
</dbReference>
<dbReference type="PIRSF" id="PIRSF037314">
    <property type="entry name" value="STHK_MctS"/>
    <property type="match status" value="1"/>
</dbReference>
<feature type="transmembrane region" description="Helical" evidence="9">
    <location>
        <begin position="207"/>
        <end position="231"/>
    </location>
</feature>
<dbReference type="PANTHER" id="PTHR24421">
    <property type="entry name" value="NITRATE/NITRITE SENSOR PROTEIN NARX-RELATED"/>
    <property type="match status" value="1"/>
</dbReference>
<evidence type="ECO:0000256" key="3">
    <source>
        <dbReference type="ARBA" id="ARBA00022679"/>
    </source>
</evidence>
<keyword evidence="8 9" id="KW-0472">Membrane</keyword>
<evidence type="ECO:0000256" key="5">
    <source>
        <dbReference type="ARBA" id="ARBA00022777"/>
    </source>
</evidence>
<gene>
    <name evidence="11" type="ORF">B9G39_20340</name>
</gene>
<dbReference type="Gene3D" id="3.30.450.20">
    <property type="entry name" value="PAS domain"/>
    <property type="match status" value="1"/>
</dbReference>
<dbReference type="Gene3D" id="3.30.565.10">
    <property type="entry name" value="Histidine kinase-like ATPase, C-terminal domain"/>
    <property type="match status" value="1"/>
</dbReference>
<dbReference type="PANTHER" id="PTHR24421:SF59">
    <property type="entry name" value="OXYGEN SENSOR HISTIDINE KINASE NREB"/>
    <property type="match status" value="1"/>
</dbReference>
<accession>A0A4P9VUN3</accession>
<dbReference type="Proteomes" id="UP000257039">
    <property type="component" value="Unassembled WGS sequence"/>
</dbReference>
<keyword evidence="7" id="KW-0902">Two-component regulatory system</keyword>
<protein>
    <submittedName>
        <fullName evidence="11">Histidine kinase</fullName>
    </submittedName>
</protein>
<dbReference type="InterPro" id="IPR033480">
    <property type="entry name" value="sCache_2"/>
</dbReference>
<keyword evidence="2" id="KW-1003">Cell membrane</keyword>
<dbReference type="InterPro" id="IPR050482">
    <property type="entry name" value="Sensor_HK_TwoCompSys"/>
</dbReference>
<keyword evidence="4 9" id="KW-0812">Transmembrane</keyword>
<dbReference type="Pfam" id="PF02518">
    <property type="entry name" value="HATPase_c"/>
    <property type="match status" value="1"/>
</dbReference>
<keyword evidence="5 11" id="KW-0418">Kinase</keyword>
<keyword evidence="6 9" id="KW-1133">Transmembrane helix</keyword>
<proteinExistence type="predicted"/>
<dbReference type="CDD" id="cd16917">
    <property type="entry name" value="HATPase_UhpB-NarQ-NarX-like"/>
    <property type="match status" value="1"/>
</dbReference>
<dbReference type="InterPro" id="IPR005467">
    <property type="entry name" value="His_kinase_dom"/>
</dbReference>
<dbReference type="SMART" id="SM00387">
    <property type="entry name" value="HATPase_c"/>
    <property type="match status" value="1"/>
</dbReference>
<dbReference type="GO" id="GO:0000155">
    <property type="term" value="F:phosphorelay sensor kinase activity"/>
    <property type="evidence" value="ECO:0007669"/>
    <property type="project" value="InterPro"/>
</dbReference>
<keyword evidence="3" id="KW-0808">Transferase</keyword>
<dbReference type="InterPro" id="IPR004010">
    <property type="entry name" value="Double_Cache_2"/>
</dbReference>
<comment type="caution">
    <text evidence="11">The sequence shown here is derived from an EMBL/GenBank/DDBJ whole genome shotgun (WGS) entry which is preliminary data.</text>
</comment>
<evidence type="ECO:0000256" key="8">
    <source>
        <dbReference type="ARBA" id="ARBA00023136"/>
    </source>
</evidence>
<dbReference type="GO" id="GO:0046983">
    <property type="term" value="F:protein dimerization activity"/>
    <property type="evidence" value="ECO:0007669"/>
    <property type="project" value="InterPro"/>
</dbReference>
<dbReference type="RefSeq" id="WP_094788548.1">
    <property type="nucleotide sequence ID" value="NZ_NDXW01000001.1"/>
</dbReference>
<dbReference type="EMBL" id="NDXW01000001">
    <property type="protein sequence ID" value="RDH45610.1"/>
    <property type="molecule type" value="Genomic_DNA"/>
</dbReference>
<dbReference type="Pfam" id="PF08269">
    <property type="entry name" value="dCache_2"/>
    <property type="match status" value="1"/>
</dbReference>
<evidence type="ECO:0000313" key="11">
    <source>
        <dbReference type="EMBL" id="RDH45610.1"/>
    </source>
</evidence>
<feature type="transmembrane region" description="Helical" evidence="9">
    <location>
        <begin position="13"/>
        <end position="35"/>
    </location>
</feature>
<name>A0A4P9VUN3_9GAMM</name>
<dbReference type="InterPro" id="IPR036890">
    <property type="entry name" value="HATPase_C_sf"/>
</dbReference>
<reference evidence="11 12" key="1">
    <citation type="submission" date="2017-04" db="EMBL/GenBank/DDBJ databases">
        <title>Draft genome sequence of Zooshikella ganghwensis VG4 isolated from Red Sea sediments.</title>
        <authorList>
            <person name="Rehman Z."/>
            <person name="Alam I."/>
            <person name="Kamau A."/>
            <person name="Bajic V."/>
            <person name="Leiknes T."/>
        </authorList>
    </citation>
    <scope>NUCLEOTIDE SEQUENCE [LARGE SCALE GENOMIC DNA]</scope>
    <source>
        <strain evidence="11 12">VG4</strain>
    </source>
</reference>
<evidence type="ECO:0000259" key="10">
    <source>
        <dbReference type="PROSITE" id="PS50109"/>
    </source>
</evidence>
<dbReference type="PROSITE" id="PS50109">
    <property type="entry name" value="HIS_KIN"/>
    <property type="match status" value="1"/>
</dbReference>
<organism evidence="11 12">
    <name type="scientific">Zooshikella ganghwensis</name>
    <dbReference type="NCBI Taxonomy" id="202772"/>
    <lineage>
        <taxon>Bacteria</taxon>
        <taxon>Pseudomonadati</taxon>
        <taxon>Pseudomonadota</taxon>
        <taxon>Gammaproteobacteria</taxon>
        <taxon>Oceanospirillales</taxon>
        <taxon>Zooshikellaceae</taxon>
        <taxon>Zooshikella</taxon>
    </lineage>
</organism>
<dbReference type="Gene3D" id="1.20.5.1930">
    <property type="match status" value="1"/>
</dbReference>
<dbReference type="InterPro" id="IPR011712">
    <property type="entry name" value="Sig_transdc_His_kin_sub3_dim/P"/>
</dbReference>
<evidence type="ECO:0000256" key="2">
    <source>
        <dbReference type="ARBA" id="ARBA00022475"/>
    </source>
</evidence>
<evidence type="ECO:0000256" key="6">
    <source>
        <dbReference type="ARBA" id="ARBA00022989"/>
    </source>
</evidence>
<evidence type="ECO:0000256" key="7">
    <source>
        <dbReference type="ARBA" id="ARBA00023012"/>
    </source>
</evidence>
<dbReference type="SUPFAM" id="SSF55874">
    <property type="entry name" value="ATPase domain of HSP90 chaperone/DNA topoisomerase II/histidine kinase"/>
    <property type="match status" value="1"/>
</dbReference>
<dbReference type="InterPro" id="IPR017171">
    <property type="entry name" value="Sig_transdc_His_kinase_MctS"/>
</dbReference>
<dbReference type="Pfam" id="PF07730">
    <property type="entry name" value="HisKA_3"/>
    <property type="match status" value="1"/>
</dbReference>
<feature type="domain" description="Histidine kinase" evidence="10">
    <location>
        <begin position="258"/>
        <end position="459"/>
    </location>
</feature>
<dbReference type="InterPro" id="IPR003594">
    <property type="entry name" value="HATPase_dom"/>
</dbReference>
<evidence type="ECO:0000256" key="4">
    <source>
        <dbReference type="ARBA" id="ARBA00022692"/>
    </source>
</evidence>
<evidence type="ECO:0000256" key="1">
    <source>
        <dbReference type="ARBA" id="ARBA00004651"/>
    </source>
</evidence>
<comment type="subcellular location">
    <subcellularLocation>
        <location evidence="1">Cell membrane</location>
        <topology evidence="1">Multi-pass membrane protein</topology>
    </subcellularLocation>
</comment>
<dbReference type="SMART" id="SM01049">
    <property type="entry name" value="Cache_2"/>
    <property type="match status" value="1"/>
</dbReference>
<keyword evidence="12" id="KW-1185">Reference proteome</keyword>
<sequence>MPDYGICSLKLKIILLAIIPLVVVITVISLMFFLGSIDLAKEQRRIIKENIMAEKKYELQSYVNIAMYSIYHIINVNEDKEEAKEQVKTLLNNMRFDSDGYFFVYTMDGTNILHPMLPEIQGKNVWHVKDKNGKQVIKELSAIAKNGGGFFQYCWNKPSVNKDMPKIGYVVSLPQWGWMVGSGIYIDDIDEEIKNFNDQVTNSFNNTFVRVMIVTIISISMIILFILSINISEKKLADKKLKELTQRIVDLQEAERARVARELHDGINQLLVCIKYSLEAAKEHVNKKSAAEQELQCGIQRLNEAIQEIRRISRDLRPSLLDHLGLFPALEALCRDFSRRTNIDVRYIAVDNLRLASEVETTLYRIAQEALTNVERHANATQVRLWFKVNKLALMMYIEDNGQGILSSHQSNGTAITDVYRGVGLRNMRERIGYHGGEMLIDTKTHNGTKITIKLPLLSIQEAA</sequence>